<protein>
    <recommendedName>
        <fullName evidence="1">Insertion element IS150 protein InsJ-like helix-turn-helix domain-containing protein</fullName>
    </recommendedName>
</protein>
<dbReference type="InterPro" id="IPR010921">
    <property type="entry name" value="Trp_repressor/repl_initiator"/>
</dbReference>
<dbReference type="Gene3D" id="1.10.10.60">
    <property type="entry name" value="Homeodomain-like"/>
    <property type="match status" value="1"/>
</dbReference>
<comment type="caution">
    <text evidence="2">The sequence shown here is derived from an EMBL/GenBank/DDBJ whole genome shotgun (WGS) entry which is preliminary data.</text>
</comment>
<evidence type="ECO:0000259" key="1">
    <source>
        <dbReference type="Pfam" id="PF13518"/>
    </source>
</evidence>
<evidence type="ECO:0000313" key="2">
    <source>
        <dbReference type="EMBL" id="RKS97438.1"/>
    </source>
</evidence>
<reference evidence="2 3" key="1">
    <citation type="submission" date="2018-10" db="EMBL/GenBank/DDBJ databases">
        <title>Genomic Encyclopedia of Archaeal and Bacterial Type Strains, Phase II (KMG-II): from individual species to whole genera.</title>
        <authorList>
            <person name="Goeker M."/>
        </authorList>
    </citation>
    <scope>NUCLEOTIDE SEQUENCE [LARGE SCALE GENOMIC DNA]</scope>
    <source>
        <strain evidence="2 3">DSM 14219</strain>
    </source>
</reference>
<feature type="domain" description="Insertion element IS150 protein InsJ-like helix-turn-helix" evidence="1">
    <location>
        <begin position="69"/>
        <end position="103"/>
    </location>
</feature>
<proteinExistence type="predicted"/>
<dbReference type="Proteomes" id="UP000272428">
    <property type="component" value="Unassembled WGS sequence"/>
</dbReference>
<organism evidence="2 3">
    <name type="scientific">Chryseobacterium defluvii</name>
    <dbReference type="NCBI Taxonomy" id="160396"/>
    <lineage>
        <taxon>Bacteria</taxon>
        <taxon>Pseudomonadati</taxon>
        <taxon>Bacteroidota</taxon>
        <taxon>Flavobacteriia</taxon>
        <taxon>Flavobacteriales</taxon>
        <taxon>Weeksellaceae</taxon>
        <taxon>Chryseobacterium group</taxon>
        <taxon>Chryseobacterium</taxon>
    </lineage>
</organism>
<dbReference type="GO" id="GO:0043565">
    <property type="term" value="F:sequence-specific DNA binding"/>
    <property type="evidence" value="ECO:0007669"/>
    <property type="project" value="InterPro"/>
</dbReference>
<dbReference type="AlphaFoldDB" id="A0A495SB24"/>
<dbReference type="EMBL" id="RBXB01000002">
    <property type="protein sequence ID" value="RKS97438.1"/>
    <property type="molecule type" value="Genomic_DNA"/>
</dbReference>
<dbReference type="Pfam" id="PF13518">
    <property type="entry name" value="HTH_28"/>
    <property type="match status" value="1"/>
</dbReference>
<dbReference type="InterPro" id="IPR055247">
    <property type="entry name" value="InsJ-like_HTH"/>
</dbReference>
<accession>A0A495SB24</accession>
<dbReference type="RefSeq" id="WP_121461235.1">
    <property type="nucleotide sequence ID" value="NZ_RBXB01000002.1"/>
</dbReference>
<keyword evidence="3" id="KW-1185">Reference proteome</keyword>
<name>A0A495SB24_9FLAO</name>
<sequence length="105" mass="12533">MMPNYKQIFTDILNQKFPHKKEFCKNILSKANITQLDVIKLNQIIFESKPKISTTNQKFKAYNKSTIVRILRYQAQNQLNNTQIANHFNLSRNTVSKWRKQFEIN</sequence>
<dbReference type="SUPFAM" id="SSF48295">
    <property type="entry name" value="TrpR-like"/>
    <property type="match status" value="1"/>
</dbReference>
<dbReference type="OrthoDB" id="1260127at2"/>
<gene>
    <name evidence="2" type="ORF">BCF58_1560</name>
</gene>
<evidence type="ECO:0000313" key="3">
    <source>
        <dbReference type="Proteomes" id="UP000272428"/>
    </source>
</evidence>